<name>A0ABR9SFM5_9BURK</name>
<keyword evidence="1" id="KW-0677">Repeat</keyword>
<dbReference type="InterPro" id="IPR051012">
    <property type="entry name" value="CellSynth/LPSAsmb/PSIAsmb"/>
</dbReference>
<dbReference type="PANTHER" id="PTHR45586">
    <property type="entry name" value="TPR REPEAT-CONTAINING PROTEIN PA4667"/>
    <property type="match status" value="1"/>
</dbReference>
<comment type="caution">
    <text evidence="4">The sequence shown here is derived from an EMBL/GenBank/DDBJ whole genome shotgun (WGS) entry which is preliminary data.</text>
</comment>
<reference evidence="4 5" key="1">
    <citation type="submission" date="2020-10" db="EMBL/GenBank/DDBJ databases">
        <title>Draft genome of Ramlibacter aquaticus LMG 30558.</title>
        <authorList>
            <person name="Props R."/>
        </authorList>
    </citation>
    <scope>NUCLEOTIDE SEQUENCE [LARGE SCALE GENOMIC DNA]</scope>
    <source>
        <strain evidence="4 5">LMG 30558</strain>
    </source>
</reference>
<dbReference type="InterPro" id="IPR011990">
    <property type="entry name" value="TPR-like_helical_dom_sf"/>
</dbReference>
<gene>
    <name evidence="4" type="ORF">IM725_11280</name>
</gene>
<evidence type="ECO:0000256" key="3">
    <source>
        <dbReference type="SAM" id="MobiDB-lite"/>
    </source>
</evidence>
<accession>A0ABR9SFM5</accession>
<dbReference type="InterPro" id="IPR011717">
    <property type="entry name" value="TPR-4"/>
</dbReference>
<dbReference type="SUPFAM" id="SSF48452">
    <property type="entry name" value="TPR-like"/>
    <property type="match status" value="1"/>
</dbReference>
<evidence type="ECO:0000313" key="5">
    <source>
        <dbReference type="Proteomes" id="UP000715965"/>
    </source>
</evidence>
<feature type="region of interest" description="Disordered" evidence="3">
    <location>
        <begin position="1"/>
        <end position="84"/>
    </location>
</feature>
<dbReference type="Gene3D" id="1.25.40.10">
    <property type="entry name" value="Tetratricopeptide repeat domain"/>
    <property type="match status" value="1"/>
</dbReference>
<keyword evidence="5" id="KW-1185">Reference proteome</keyword>
<dbReference type="Proteomes" id="UP000715965">
    <property type="component" value="Unassembled WGS sequence"/>
</dbReference>
<keyword evidence="2" id="KW-0802">TPR repeat</keyword>
<dbReference type="Pfam" id="PF13432">
    <property type="entry name" value="TPR_16"/>
    <property type="match status" value="1"/>
</dbReference>
<feature type="compositionally biased region" description="Low complexity" evidence="3">
    <location>
        <begin position="1"/>
        <end position="15"/>
    </location>
</feature>
<evidence type="ECO:0000256" key="2">
    <source>
        <dbReference type="ARBA" id="ARBA00022803"/>
    </source>
</evidence>
<dbReference type="Pfam" id="PF14559">
    <property type="entry name" value="TPR_19"/>
    <property type="match status" value="1"/>
</dbReference>
<sequence length="314" mass="32875">MVVAKAATPADTPAARPDDKPAPKLAEKAPGKTVDKGLEKVAASKASEKPVEKSSDKPVPQEASAKPAAESATRVAKVDAKARPEPKAVVMAPGIVKSATNAPGVEVAAATPTADGRLERSVGPQQQSDNLYKQALLMLQQGNGIEARPLLRRALQANPANGAARQALANLLIESNSLGEATALLREGTQQSPERPSLWTTLARLQVEQGDSAGALATLEQGASHAGDDAGFNALYAVMLQRTGRHDEAVKRFLTALRSDPAMPNWLVGIGISLQALGRDGDALQAFQRAREGGRLPASLVAFVDARLEQLKPH</sequence>
<dbReference type="PANTHER" id="PTHR45586:SF1">
    <property type="entry name" value="LIPOPOLYSACCHARIDE ASSEMBLY PROTEIN B"/>
    <property type="match status" value="1"/>
</dbReference>
<organism evidence="4 5">
    <name type="scientific">Ramlibacter aquaticus</name>
    <dbReference type="NCBI Taxonomy" id="2780094"/>
    <lineage>
        <taxon>Bacteria</taxon>
        <taxon>Pseudomonadati</taxon>
        <taxon>Pseudomonadota</taxon>
        <taxon>Betaproteobacteria</taxon>
        <taxon>Burkholderiales</taxon>
        <taxon>Comamonadaceae</taxon>
        <taxon>Ramlibacter</taxon>
    </lineage>
</organism>
<dbReference type="Pfam" id="PF07721">
    <property type="entry name" value="TPR_4"/>
    <property type="match status" value="1"/>
</dbReference>
<evidence type="ECO:0000313" key="4">
    <source>
        <dbReference type="EMBL" id="MBE7941151.1"/>
    </source>
</evidence>
<feature type="compositionally biased region" description="Basic and acidic residues" evidence="3">
    <location>
        <begin position="46"/>
        <end position="56"/>
    </location>
</feature>
<dbReference type="RefSeq" id="WP_193780694.1">
    <property type="nucleotide sequence ID" value="NZ_JADDOJ010000041.1"/>
</dbReference>
<feature type="compositionally biased region" description="Basic and acidic residues" evidence="3">
    <location>
        <begin position="16"/>
        <end position="39"/>
    </location>
</feature>
<proteinExistence type="predicted"/>
<protein>
    <submittedName>
        <fullName evidence="4">Tetratricopeptide repeat protein</fullName>
    </submittedName>
</protein>
<dbReference type="EMBL" id="JADDOJ010000041">
    <property type="protein sequence ID" value="MBE7941151.1"/>
    <property type="molecule type" value="Genomic_DNA"/>
</dbReference>
<evidence type="ECO:0000256" key="1">
    <source>
        <dbReference type="ARBA" id="ARBA00022737"/>
    </source>
</evidence>